<keyword evidence="1" id="KW-1133">Transmembrane helix</keyword>
<proteinExistence type="predicted"/>
<feature type="transmembrane region" description="Helical" evidence="1">
    <location>
        <begin position="34"/>
        <end position="54"/>
    </location>
</feature>
<name>A0A8S5RWF0_9CAUD</name>
<keyword evidence="1" id="KW-0812">Transmembrane</keyword>
<sequence length="62" mass="7369">MTIIKNLLLMFIIVFGWVIFPILAHFVVEDWILAIFWGELTYAVFFLVQTALVGNQEYRIYK</sequence>
<organism evidence="2">
    <name type="scientific">Siphoviridae sp. ctHip2</name>
    <dbReference type="NCBI Taxonomy" id="2827830"/>
    <lineage>
        <taxon>Viruses</taxon>
        <taxon>Duplodnaviria</taxon>
        <taxon>Heunggongvirae</taxon>
        <taxon>Uroviricota</taxon>
        <taxon>Caudoviricetes</taxon>
    </lineage>
</organism>
<feature type="transmembrane region" description="Helical" evidence="1">
    <location>
        <begin position="7"/>
        <end position="28"/>
    </location>
</feature>
<evidence type="ECO:0000256" key="1">
    <source>
        <dbReference type="SAM" id="Phobius"/>
    </source>
</evidence>
<reference evidence="2" key="1">
    <citation type="journal article" date="2021" name="Proc. Natl. Acad. Sci. U.S.A.">
        <title>A Catalog of Tens of Thousands of Viruses from Human Metagenomes Reveals Hidden Associations with Chronic Diseases.</title>
        <authorList>
            <person name="Tisza M.J."/>
            <person name="Buck C.B."/>
        </authorList>
    </citation>
    <scope>NUCLEOTIDE SEQUENCE</scope>
    <source>
        <strain evidence="2">CtHip2</strain>
    </source>
</reference>
<accession>A0A8S5RWF0</accession>
<evidence type="ECO:0000313" key="2">
    <source>
        <dbReference type="EMBL" id="DAF42762.1"/>
    </source>
</evidence>
<keyword evidence="1" id="KW-0472">Membrane</keyword>
<protein>
    <submittedName>
        <fullName evidence="2">Uncharacterized protein</fullName>
    </submittedName>
</protein>
<dbReference type="EMBL" id="BK032497">
    <property type="protein sequence ID" value="DAF42762.1"/>
    <property type="molecule type" value="Genomic_DNA"/>
</dbReference>